<organism evidence="1 2">
    <name type="scientific">Rangifer tarandus platyrhynchus</name>
    <name type="common">Svalbard reindeer</name>
    <dbReference type="NCBI Taxonomy" id="3082113"/>
    <lineage>
        <taxon>Eukaryota</taxon>
        <taxon>Metazoa</taxon>
        <taxon>Chordata</taxon>
        <taxon>Craniata</taxon>
        <taxon>Vertebrata</taxon>
        <taxon>Euteleostomi</taxon>
        <taxon>Mammalia</taxon>
        <taxon>Eutheria</taxon>
        <taxon>Laurasiatheria</taxon>
        <taxon>Artiodactyla</taxon>
        <taxon>Ruminantia</taxon>
        <taxon>Pecora</taxon>
        <taxon>Cervidae</taxon>
        <taxon>Odocoileinae</taxon>
        <taxon>Rangifer</taxon>
    </lineage>
</organism>
<reference evidence="1" key="2">
    <citation type="submission" date="2025-03" db="EMBL/GenBank/DDBJ databases">
        <authorList>
            <consortium name="ELIXIR-Norway"/>
            <consortium name="Elixir Norway"/>
        </authorList>
    </citation>
    <scope>NUCLEOTIDE SEQUENCE</scope>
</reference>
<evidence type="ECO:0000313" key="2">
    <source>
        <dbReference type="Proteomes" id="UP001162501"/>
    </source>
</evidence>
<evidence type="ECO:0000313" key="1">
    <source>
        <dbReference type="EMBL" id="CAN0530817.1"/>
    </source>
</evidence>
<protein>
    <submittedName>
        <fullName evidence="1">Uncharacterized protein</fullName>
    </submittedName>
</protein>
<gene>
    <name evidence="1" type="ORF">MRATA1EN22A_LOCUS24612</name>
</gene>
<sequence>MDHRESGEEAGNPEREWGPQPQMRSGSPICSLLAFKDNLGAPSQQIAPLENFGSCLLLAAQQRAYGPGTHSSCKQ</sequence>
<dbReference type="EMBL" id="OX596089">
    <property type="protein sequence ID" value="CAN0530817.1"/>
    <property type="molecule type" value="Genomic_DNA"/>
</dbReference>
<reference evidence="1" key="1">
    <citation type="submission" date="2023-05" db="EMBL/GenBank/DDBJ databases">
        <authorList>
            <consortium name="ELIXIR-Norway"/>
        </authorList>
    </citation>
    <scope>NUCLEOTIDE SEQUENCE</scope>
</reference>
<dbReference type="Proteomes" id="UP001162501">
    <property type="component" value="Chromosome 5"/>
</dbReference>
<proteinExistence type="predicted"/>
<accession>A0AC59ZZ08</accession>
<name>A0AC59ZZ08_RANTA</name>